<name>A0A3M7T9M1_BRAPC</name>
<dbReference type="GO" id="GO:0005739">
    <property type="term" value="C:mitochondrion"/>
    <property type="evidence" value="ECO:0007669"/>
    <property type="project" value="TreeGrafter"/>
</dbReference>
<reference evidence="2 3" key="1">
    <citation type="journal article" date="2018" name="Sci. Rep.">
        <title>Genomic signatures of local adaptation to the degree of environmental predictability in rotifers.</title>
        <authorList>
            <person name="Franch-Gras L."/>
            <person name="Hahn C."/>
            <person name="Garcia-Roger E.M."/>
            <person name="Carmona M.J."/>
            <person name="Serra M."/>
            <person name="Gomez A."/>
        </authorList>
    </citation>
    <scope>NUCLEOTIDE SEQUENCE [LARGE SCALE GENOMIC DNA]</scope>
    <source>
        <strain evidence="2">HYR1</strain>
    </source>
</reference>
<dbReference type="AlphaFoldDB" id="A0A3M7T9M1"/>
<dbReference type="InterPro" id="IPR003673">
    <property type="entry name" value="CoA-Trfase_fam_III"/>
</dbReference>
<dbReference type="InterPro" id="IPR044855">
    <property type="entry name" value="CoA-Trfase_III_dom3_sf"/>
</dbReference>
<keyword evidence="3" id="KW-1185">Reference proteome</keyword>
<dbReference type="STRING" id="10195.A0A3M7T9M1"/>
<gene>
    <name evidence="2" type="ORF">BpHYR1_038571</name>
</gene>
<dbReference type="GO" id="GO:0008111">
    <property type="term" value="F:alpha-methylacyl-CoA racemase activity"/>
    <property type="evidence" value="ECO:0007669"/>
    <property type="project" value="TreeGrafter"/>
</dbReference>
<dbReference type="Proteomes" id="UP000276133">
    <property type="component" value="Unassembled WGS sequence"/>
</dbReference>
<organism evidence="2 3">
    <name type="scientific">Brachionus plicatilis</name>
    <name type="common">Marine rotifer</name>
    <name type="synonym">Brachionus muelleri</name>
    <dbReference type="NCBI Taxonomy" id="10195"/>
    <lineage>
        <taxon>Eukaryota</taxon>
        <taxon>Metazoa</taxon>
        <taxon>Spiralia</taxon>
        <taxon>Gnathifera</taxon>
        <taxon>Rotifera</taxon>
        <taxon>Eurotatoria</taxon>
        <taxon>Monogononta</taxon>
        <taxon>Pseudotrocha</taxon>
        <taxon>Ploima</taxon>
        <taxon>Brachionidae</taxon>
        <taxon>Brachionus</taxon>
    </lineage>
</organism>
<dbReference type="Gene3D" id="3.30.1540.10">
    <property type="entry name" value="formyl-coa transferase, domain 3"/>
    <property type="match status" value="1"/>
</dbReference>
<dbReference type="EMBL" id="REGN01000087">
    <property type="protein sequence ID" value="RNA44550.1"/>
    <property type="molecule type" value="Genomic_DNA"/>
</dbReference>
<comment type="similarity">
    <text evidence="1">Belongs to the CoA-transferase III family.</text>
</comment>
<accession>A0A3M7T9M1</accession>
<dbReference type="Gene3D" id="3.40.50.10540">
    <property type="entry name" value="Crotonobetainyl-coa:carnitine coa-transferase, domain 1"/>
    <property type="match status" value="1"/>
</dbReference>
<dbReference type="InterPro" id="IPR050509">
    <property type="entry name" value="CoA-transferase_III"/>
</dbReference>
<proteinExistence type="inferred from homology"/>
<dbReference type="Pfam" id="PF02515">
    <property type="entry name" value="CoA_transf_3"/>
    <property type="match status" value="1"/>
</dbReference>
<dbReference type="SUPFAM" id="SSF89796">
    <property type="entry name" value="CoA-transferase family III (CaiB/BaiF)"/>
    <property type="match status" value="1"/>
</dbReference>
<dbReference type="PANTHER" id="PTHR48228:SF5">
    <property type="entry name" value="ALPHA-METHYLACYL-COA RACEMASE"/>
    <property type="match status" value="1"/>
</dbReference>
<sequence length="374" mass="41530">MALKGIKVLEFAGLAPGPFCGKVLKDLGARVIRIDRADSTNDVDRLSHGKESIAINLKSKKGVEIVKHLTKNADVLIEPFRKGVMERLGLGPSQIFKVNPSLIYARLTGYGQFGSLSQKAGHDINYISYSGVLSCLGRSSEKPYAPINLIADFAGGGLMCALAIITSLYERQTKGINEKVIDLSMVEGAAYLSSWLWTSRDIPGVWSGNKRGENLLDGGFAPYETYETKDGKFMACGPLEPAFYNQLLQGLEFSEDEEVTKEALQRVFKTRTRNEWEEIFKNLDSCVSPVLELDEAPIHPHNRERASFLELSDGSCLPSMNWLNQNSINQKFEMPLVGRHTIKVLNDFGFSNHDIGVFLSENIVQDYSNVKSKL</sequence>
<dbReference type="GO" id="GO:0008206">
    <property type="term" value="P:bile acid metabolic process"/>
    <property type="evidence" value="ECO:0007669"/>
    <property type="project" value="TreeGrafter"/>
</dbReference>
<evidence type="ECO:0000256" key="1">
    <source>
        <dbReference type="ARBA" id="ARBA00008383"/>
    </source>
</evidence>
<dbReference type="OrthoDB" id="16747at2759"/>
<comment type="caution">
    <text evidence="2">The sequence shown here is derived from an EMBL/GenBank/DDBJ whole genome shotgun (WGS) entry which is preliminary data.</text>
</comment>
<dbReference type="PANTHER" id="PTHR48228">
    <property type="entry name" value="SUCCINYL-COA--D-CITRAMALATE COA-TRANSFERASE"/>
    <property type="match status" value="1"/>
</dbReference>
<evidence type="ECO:0000313" key="3">
    <source>
        <dbReference type="Proteomes" id="UP000276133"/>
    </source>
</evidence>
<protein>
    <submittedName>
        <fullName evidence="2">Alpha-methylacyl-racemase</fullName>
    </submittedName>
</protein>
<evidence type="ECO:0000313" key="2">
    <source>
        <dbReference type="EMBL" id="RNA44550.1"/>
    </source>
</evidence>
<dbReference type="InterPro" id="IPR023606">
    <property type="entry name" value="CoA-Trfase_III_dom_1_sf"/>
</dbReference>